<evidence type="ECO:0000256" key="3">
    <source>
        <dbReference type="ARBA" id="ARBA00022490"/>
    </source>
</evidence>
<feature type="region of interest" description="Disordered" evidence="14">
    <location>
        <begin position="492"/>
        <end position="513"/>
    </location>
</feature>
<dbReference type="GO" id="GO:0004674">
    <property type="term" value="F:protein serine/threonine kinase activity"/>
    <property type="evidence" value="ECO:0007669"/>
    <property type="project" value="UniProtKB-KW"/>
</dbReference>
<evidence type="ECO:0000256" key="6">
    <source>
        <dbReference type="ARBA" id="ARBA00022679"/>
    </source>
</evidence>
<protein>
    <recommendedName>
        <fullName evidence="2">non-specific serine/threonine protein kinase</fullName>
        <ecNumber evidence="2">2.7.11.1</ecNumber>
    </recommendedName>
</protein>
<keyword evidence="9 13" id="KW-0067">ATP-binding</keyword>
<evidence type="ECO:0000256" key="11">
    <source>
        <dbReference type="ARBA" id="ARBA00048679"/>
    </source>
</evidence>
<evidence type="ECO:0000256" key="5">
    <source>
        <dbReference type="ARBA" id="ARBA00022553"/>
    </source>
</evidence>
<comment type="similarity">
    <text evidence="12">Belongs to the protein kinase superfamily. CK1 Ser/Thr protein kinase family.</text>
</comment>
<comment type="catalytic activity">
    <reaction evidence="11">
        <text>L-seryl-[protein] + ATP = O-phospho-L-seryl-[protein] + ADP + H(+)</text>
        <dbReference type="Rhea" id="RHEA:17989"/>
        <dbReference type="Rhea" id="RHEA-COMP:9863"/>
        <dbReference type="Rhea" id="RHEA-COMP:11604"/>
        <dbReference type="ChEBI" id="CHEBI:15378"/>
        <dbReference type="ChEBI" id="CHEBI:29999"/>
        <dbReference type="ChEBI" id="CHEBI:30616"/>
        <dbReference type="ChEBI" id="CHEBI:83421"/>
        <dbReference type="ChEBI" id="CHEBI:456216"/>
        <dbReference type="EC" id="2.7.11.1"/>
    </reaction>
</comment>
<evidence type="ECO:0000259" key="15">
    <source>
        <dbReference type="PROSITE" id="PS50011"/>
    </source>
</evidence>
<feature type="compositionally biased region" description="Pro residues" evidence="14">
    <location>
        <begin position="1230"/>
        <end position="1240"/>
    </location>
</feature>
<feature type="region of interest" description="Disordered" evidence="14">
    <location>
        <begin position="1225"/>
        <end position="1244"/>
    </location>
</feature>
<reference evidence="16" key="4">
    <citation type="submission" date="2025-08" db="UniProtKB">
        <authorList>
            <consortium name="Ensembl"/>
        </authorList>
    </citation>
    <scope>IDENTIFICATION</scope>
</reference>
<dbReference type="SUPFAM" id="SSF56112">
    <property type="entry name" value="Protein kinase-like (PK-like)"/>
    <property type="match status" value="1"/>
</dbReference>
<name>A0A4W3JP00_CALMI</name>
<evidence type="ECO:0000256" key="7">
    <source>
        <dbReference type="ARBA" id="ARBA00022741"/>
    </source>
</evidence>
<comment type="catalytic activity">
    <reaction evidence="10">
        <text>L-threonyl-[protein] + ATP = O-phospho-L-threonyl-[protein] + ADP + H(+)</text>
        <dbReference type="Rhea" id="RHEA:46608"/>
        <dbReference type="Rhea" id="RHEA-COMP:11060"/>
        <dbReference type="Rhea" id="RHEA-COMP:11605"/>
        <dbReference type="ChEBI" id="CHEBI:15378"/>
        <dbReference type="ChEBI" id="CHEBI:30013"/>
        <dbReference type="ChEBI" id="CHEBI:30616"/>
        <dbReference type="ChEBI" id="CHEBI:61977"/>
        <dbReference type="ChEBI" id="CHEBI:456216"/>
        <dbReference type="EC" id="2.7.11.1"/>
    </reaction>
</comment>
<dbReference type="PROSITE" id="PS00107">
    <property type="entry name" value="PROTEIN_KINASE_ATP"/>
    <property type="match status" value="1"/>
</dbReference>
<evidence type="ECO:0000256" key="13">
    <source>
        <dbReference type="PROSITE-ProRule" id="PRU10141"/>
    </source>
</evidence>
<dbReference type="GO" id="GO:0005524">
    <property type="term" value="F:ATP binding"/>
    <property type="evidence" value="ECO:0007669"/>
    <property type="project" value="UniProtKB-UniRule"/>
</dbReference>
<dbReference type="STRING" id="7868.ENSCMIP00000044402"/>
<dbReference type="GeneTree" id="ENSGT00940000160367"/>
<dbReference type="PROSITE" id="PS50011">
    <property type="entry name" value="PROTEIN_KINASE_DOM"/>
    <property type="match status" value="1"/>
</dbReference>
<dbReference type="GO" id="GO:0015630">
    <property type="term" value="C:microtubule cytoskeleton"/>
    <property type="evidence" value="ECO:0007669"/>
    <property type="project" value="UniProtKB-ARBA"/>
</dbReference>
<keyword evidence="17" id="KW-1185">Reference proteome</keyword>
<keyword evidence="7 13" id="KW-0547">Nucleotide-binding</keyword>
<keyword evidence="8" id="KW-0418">Kinase</keyword>
<dbReference type="SMART" id="SM00220">
    <property type="entry name" value="S_TKc"/>
    <property type="match status" value="1"/>
</dbReference>
<keyword evidence="3" id="KW-0963">Cytoplasm</keyword>
<keyword evidence="6" id="KW-0808">Transferase</keyword>
<feature type="compositionally biased region" description="Polar residues" evidence="14">
    <location>
        <begin position="921"/>
        <end position="935"/>
    </location>
</feature>
<dbReference type="FunFam" id="1.10.510.10:FF:000167">
    <property type="entry name" value="Tau tubulin kinase 1"/>
    <property type="match status" value="1"/>
</dbReference>
<feature type="compositionally biased region" description="Basic and acidic residues" evidence="14">
    <location>
        <begin position="414"/>
        <end position="425"/>
    </location>
</feature>
<feature type="region of interest" description="Disordered" evidence="14">
    <location>
        <begin position="579"/>
        <end position="601"/>
    </location>
</feature>
<feature type="region of interest" description="Disordered" evidence="14">
    <location>
        <begin position="1101"/>
        <end position="1121"/>
    </location>
</feature>
<reference evidence="16" key="5">
    <citation type="submission" date="2025-09" db="UniProtKB">
        <authorList>
            <consortium name="Ensembl"/>
        </authorList>
    </citation>
    <scope>IDENTIFICATION</scope>
</reference>
<accession>A0A4W3JP00</accession>
<dbReference type="Ensembl" id="ENSCMIT00000045041.1">
    <property type="protein sequence ID" value="ENSCMIP00000044402.1"/>
    <property type="gene ID" value="ENSCMIG00000018370.1"/>
</dbReference>
<dbReference type="FunFam" id="3.30.200.20:FF:000358">
    <property type="entry name" value="Tau tubulin kinase 2b"/>
    <property type="match status" value="1"/>
</dbReference>
<sequence length="1404" mass="154096">MLGIAAIPKEGADMSGGGEQADILSVGFLVKERWKVLKKIGGGGFGEIYEALDPLIRENVALKVESAQQPKQVLKMEVAVLKKLQGRDHVCRFIGCGRNDRFNYVVMQLQGRNLADLRRSQSRGTFSISTTLRLGKQILEAIESIHTVGFLHRDIKPSNFAMGRLPNTCRKCFMLDFGLARQFTNSCGDVRHPRVVAGFRGTVRYASINAHKNREMGRHDDLWSLFYMLVEFVVGQLPWRKIKDKEQVGLIKEKYEHRLMLKHLPSEFVLFLDHVLCLDYFTKPDYQLLMSVFDSSIKANGVVDSDPFDWEKTGTDGSLSVITTSTTPQLHTRPTAAVFGIANASLVPGDQMKENTDEVLQDEQLSDGENAIPGIISPERMAELQNPQGPYLGERNVWEHVDINRNKIKMAVSKETHGGTEEENSHGPGTGAHNGPSLGSPMKVRSETLQPDREVPLLRKLRSIHSLEFERRLTLEPKVDMNKLFDARSNQAQQDLAGGQDAAASQPPKASIATRTDRVWHFDEEYVPDGSKPISVGSPEQGDAVMSNGFVAVNLSSCRQDVDSKEWVIVDKECDLQDFRTDGGQGQKLTSPSGRTDDEEPEVLVADSPQEEGLKLEVAIVKDKTVSPRSADHGVRTTCGDVAAKHQLATRAAGQLQQAKDESLGRKQFEGDHVQLNKTHLPHPDTPRMQSPIRSPSPVAFLSSDSDPLHRKQSDLHRSQSAESNPSRSPGRRQLPFIPGNTRLPSIIRISKAQLQQITGAKPAITPSLTACVIVQHDKPRDTGKHMVQNTIDTIKRARSPQDKSASAVVLPDTSYKGASRVDLKLELEFADKGPTQAIEMTKTSAMQHINQGEVLAKHFPESGKDKEHSLSLSQEVECEDGHVVSGDARNQAVEGQCPSGESDASAHVKPTDELLHTGNKHSPQASPMTLSSVPKQEEDKPAGILETNMEVTGELLSCREEDVLSNPVEHTELAMDGSKGKLLDGQDSCFYKYTEDSTNEVQPSSNISYECVRELLQTVESEHEDDAESIRKDKSDIGYISEIMQREIQEQQSNLSELNELKNGDLLHIFTVGDNSLHPKKGEGKPSLLRQSRIPVLASDMETGSESSAPVSAKEKLLQKKAHQTDLTRLLAEKRQHSLRASLLGDFSSASDKSLEDKASVPSVPLSDDANCCGTLPAKSAVEQHSGRPVDEDSLSLTSLQSRRSKIPRPVSLTNIELLANSASSQFVPRPPPGKPPTRPSVEVRLRRYRVVGSGSSDSDLLTHLAQILQNGSQKTRSSSQSKSPQSPRSPKTPPKSPVIPRRSPSASPRSASLPRTASSSSSRGRPYTDQRSSSPHFARSRSPPSYSGSSPSRRSFLQEYGCSKQGKNSLKGPGSPHHLCQSKSTKGKCSGRDGKASSKLSR</sequence>
<evidence type="ECO:0000256" key="9">
    <source>
        <dbReference type="ARBA" id="ARBA00022840"/>
    </source>
</evidence>
<dbReference type="GeneID" id="103178472"/>
<keyword evidence="5" id="KW-0597">Phosphoprotein</keyword>
<feature type="compositionally biased region" description="Low complexity" evidence="14">
    <location>
        <begin position="1342"/>
        <end position="1357"/>
    </location>
</feature>
<feature type="region of interest" description="Disordered" evidence="14">
    <location>
        <begin position="1152"/>
        <end position="1171"/>
    </location>
</feature>
<feature type="compositionally biased region" description="Low complexity" evidence="14">
    <location>
        <begin position="1300"/>
        <end position="1327"/>
    </location>
</feature>
<feature type="region of interest" description="Disordered" evidence="14">
    <location>
        <begin position="1182"/>
        <end position="1209"/>
    </location>
</feature>
<dbReference type="OMA" id="CVKELLH"/>
<dbReference type="Pfam" id="PF00069">
    <property type="entry name" value="Pkinase"/>
    <property type="match status" value="1"/>
</dbReference>
<feature type="compositionally biased region" description="Low complexity" evidence="14">
    <location>
        <begin position="1274"/>
        <end position="1291"/>
    </location>
</feature>
<dbReference type="Gene3D" id="1.10.510.10">
    <property type="entry name" value="Transferase(Phosphotransferase) domain 1"/>
    <property type="match status" value="1"/>
</dbReference>
<evidence type="ECO:0000256" key="1">
    <source>
        <dbReference type="ARBA" id="ARBA00004496"/>
    </source>
</evidence>
<dbReference type="EC" id="2.7.11.1" evidence="2"/>
<evidence type="ECO:0000313" key="17">
    <source>
        <dbReference type="Proteomes" id="UP000314986"/>
    </source>
</evidence>
<dbReference type="InterPro" id="IPR000719">
    <property type="entry name" value="Prot_kinase_dom"/>
</dbReference>
<reference evidence="17" key="3">
    <citation type="journal article" date="2014" name="Nature">
        <title>Elephant shark genome provides unique insights into gnathostome evolution.</title>
        <authorList>
            <consortium name="International Elephant Shark Genome Sequencing Consortium"/>
            <person name="Venkatesh B."/>
            <person name="Lee A.P."/>
            <person name="Ravi V."/>
            <person name="Maurya A.K."/>
            <person name="Lian M.M."/>
            <person name="Swann J.B."/>
            <person name="Ohta Y."/>
            <person name="Flajnik M.F."/>
            <person name="Sutoh Y."/>
            <person name="Kasahara M."/>
            <person name="Hoon S."/>
            <person name="Gangu V."/>
            <person name="Roy S.W."/>
            <person name="Irimia M."/>
            <person name="Korzh V."/>
            <person name="Kondrychyn I."/>
            <person name="Lim Z.W."/>
            <person name="Tay B.H."/>
            <person name="Tohari S."/>
            <person name="Kong K.W."/>
            <person name="Ho S."/>
            <person name="Lorente-Galdos B."/>
            <person name="Quilez J."/>
            <person name="Marques-Bonet T."/>
            <person name="Raney B.J."/>
            <person name="Ingham P.W."/>
            <person name="Tay A."/>
            <person name="Hillier L.W."/>
            <person name="Minx P."/>
            <person name="Boehm T."/>
            <person name="Wilson R.K."/>
            <person name="Brenner S."/>
            <person name="Warren W.C."/>
        </authorList>
    </citation>
    <scope>NUCLEOTIDE SEQUENCE [LARGE SCALE GENOMIC DNA]</scope>
</reference>
<feature type="compositionally biased region" description="Low complexity" evidence="14">
    <location>
        <begin position="492"/>
        <end position="506"/>
    </location>
</feature>
<dbReference type="PANTHER" id="PTHR11909">
    <property type="entry name" value="CASEIN KINASE-RELATED"/>
    <property type="match status" value="1"/>
</dbReference>
<comment type="subcellular location">
    <subcellularLocation>
        <location evidence="1">Cytoplasm</location>
    </subcellularLocation>
</comment>
<dbReference type="OrthoDB" id="5979581at2759"/>
<feature type="compositionally biased region" description="Basic and acidic residues" evidence="14">
    <location>
        <begin position="707"/>
        <end position="720"/>
    </location>
</feature>
<gene>
    <name evidence="16" type="primary">LOC103178472</name>
</gene>
<dbReference type="InParanoid" id="A0A4W3JP00"/>
<dbReference type="Proteomes" id="UP000314986">
    <property type="component" value="Unassembled WGS sequence"/>
</dbReference>
<reference evidence="17" key="1">
    <citation type="journal article" date="2006" name="Science">
        <title>Ancient noncoding elements conserved in the human genome.</title>
        <authorList>
            <person name="Venkatesh B."/>
            <person name="Kirkness E.F."/>
            <person name="Loh Y.H."/>
            <person name="Halpern A.L."/>
            <person name="Lee A.P."/>
            <person name="Johnson J."/>
            <person name="Dandona N."/>
            <person name="Viswanathan L.D."/>
            <person name="Tay A."/>
            <person name="Venter J.C."/>
            <person name="Strausberg R.L."/>
            <person name="Brenner S."/>
        </authorList>
    </citation>
    <scope>NUCLEOTIDE SEQUENCE [LARGE SCALE GENOMIC DNA]</scope>
</reference>
<feature type="domain" description="Protein kinase" evidence="15">
    <location>
        <begin position="34"/>
        <end position="297"/>
    </location>
</feature>
<dbReference type="InterPro" id="IPR017441">
    <property type="entry name" value="Protein_kinase_ATP_BS"/>
</dbReference>
<evidence type="ECO:0000256" key="4">
    <source>
        <dbReference type="ARBA" id="ARBA00022527"/>
    </source>
</evidence>
<organism evidence="16 17">
    <name type="scientific">Callorhinchus milii</name>
    <name type="common">Ghost shark</name>
    <dbReference type="NCBI Taxonomy" id="7868"/>
    <lineage>
        <taxon>Eukaryota</taxon>
        <taxon>Metazoa</taxon>
        <taxon>Chordata</taxon>
        <taxon>Craniata</taxon>
        <taxon>Vertebrata</taxon>
        <taxon>Chondrichthyes</taxon>
        <taxon>Holocephali</taxon>
        <taxon>Chimaeriformes</taxon>
        <taxon>Callorhinchidae</taxon>
        <taxon>Callorhinchus</taxon>
    </lineage>
</organism>
<evidence type="ECO:0000256" key="12">
    <source>
        <dbReference type="ARBA" id="ARBA00061588"/>
    </source>
</evidence>
<dbReference type="RefSeq" id="XP_042193928.1">
    <property type="nucleotide sequence ID" value="XM_042337994.1"/>
</dbReference>
<feature type="binding site" evidence="13">
    <location>
        <position position="63"/>
    </location>
    <ligand>
        <name>ATP</name>
        <dbReference type="ChEBI" id="CHEBI:30616"/>
    </ligand>
</feature>
<feature type="region of interest" description="Disordered" evidence="14">
    <location>
        <begin position="890"/>
        <end position="942"/>
    </location>
</feature>
<evidence type="ECO:0000256" key="2">
    <source>
        <dbReference type="ARBA" id="ARBA00012513"/>
    </source>
</evidence>
<evidence type="ECO:0000256" key="10">
    <source>
        <dbReference type="ARBA" id="ARBA00047899"/>
    </source>
</evidence>
<evidence type="ECO:0000256" key="14">
    <source>
        <dbReference type="SAM" id="MobiDB-lite"/>
    </source>
</evidence>
<feature type="region of interest" description="Disordered" evidence="14">
    <location>
        <begin position="677"/>
        <end position="740"/>
    </location>
</feature>
<proteinExistence type="inferred from homology"/>
<feature type="compositionally biased region" description="Basic and acidic residues" evidence="14">
    <location>
        <begin position="905"/>
        <end position="916"/>
    </location>
</feature>
<evidence type="ECO:0000313" key="16">
    <source>
        <dbReference type="Ensembl" id="ENSCMIP00000044402.1"/>
    </source>
</evidence>
<reference evidence="17" key="2">
    <citation type="journal article" date="2007" name="PLoS Biol.">
        <title>Survey sequencing and comparative analysis of the elephant shark (Callorhinchus milii) genome.</title>
        <authorList>
            <person name="Venkatesh B."/>
            <person name="Kirkness E.F."/>
            <person name="Loh Y.H."/>
            <person name="Halpern A.L."/>
            <person name="Lee A.P."/>
            <person name="Johnson J."/>
            <person name="Dandona N."/>
            <person name="Viswanathan L.D."/>
            <person name="Tay A."/>
            <person name="Venter J.C."/>
            <person name="Strausberg R.L."/>
            <person name="Brenner S."/>
        </authorList>
    </citation>
    <scope>NUCLEOTIDE SEQUENCE [LARGE SCALE GENOMIC DNA]</scope>
</reference>
<keyword evidence="4" id="KW-0723">Serine/threonine-protein kinase</keyword>
<feature type="region of interest" description="Disordered" evidence="14">
    <location>
        <begin position="414"/>
        <end position="444"/>
    </location>
</feature>
<feature type="region of interest" description="Disordered" evidence="14">
    <location>
        <begin position="1271"/>
        <end position="1404"/>
    </location>
</feature>
<dbReference type="InterPro" id="IPR011009">
    <property type="entry name" value="Kinase-like_dom_sf"/>
</dbReference>
<dbReference type="InterPro" id="IPR050235">
    <property type="entry name" value="CK1_Ser-Thr_kinase"/>
</dbReference>
<evidence type="ECO:0000256" key="8">
    <source>
        <dbReference type="ARBA" id="ARBA00022777"/>
    </source>
</evidence>
<dbReference type="GO" id="GO:0005737">
    <property type="term" value="C:cytoplasm"/>
    <property type="evidence" value="ECO:0007669"/>
    <property type="project" value="UniProtKB-SubCell"/>
</dbReference>